<dbReference type="EMBL" id="CM018046">
    <property type="protein sequence ID" value="KAA8525770.1"/>
    <property type="molecule type" value="Genomic_DNA"/>
</dbReference>
<feature type="compositionally biased region" description="Basic and acidic residues" evidence="1">
    <location>
        <begin position="1"/>
        <end position="10"/>
    </location>
</feature>
<gene>
    <name evidence="2" type="ORF">F0562_007625</name>
</gene>
<evidence type="ECO:0000256" key="1">
    <source>
        <dbReference type="SAM" id="MobiDB-lite"/>
    </source>
</evidence>
<accession>A0A5J5A5L1</accession>
<keyword evidence="3" id="KW-1185">Reference proteome</keyword>
<evidence type="ECO:0000313" key="2">
    <source>
        <dbReference type="EMBL" id="KAA8525770.1"/>
    </source>
</evidence>
<name>A0A5J5A5L1_9ASTE</name>
<feature type="region of interest" description="Disordered" evidence="1">
    <location>
        <begin position="1"/>
        <end position="24"/>
    </location>
</feature>
<dbReference type="AlphaFoldDB" id="A0A5J5A5L1"/>
<proteinExistence type="predicted"/>
<protein>
    <submittedName>
        <fullName evidence="2">Uncharacterized protein</fullName>
    </submittedName>
</protein>
<sequence>MAPEAVDRRVTKIKRRNDRNDGTVAASTDSAYSWIHRQILLKENQMLINLVRVSVGNVVDCNALLDRFWQWTVKDGNSVQVKPEQEEDGSLGCVATGKELMMMPVPIRYTGLRLIS</sequence>
<organism evidence="2 3">
    <name type="scientific">Nyssa sinensis</name>
    <dbReference type="NCBI Taxonomy" id="561372"/>
    <lineage>
        <taxon>Eukaryota</taxon>
        <taxon>Viridiplantae</taxon>
        <taxon>Streptophyta</taxon>
        <taxon>Embryophyta</taxon>
        <taxon>Tracheophyta</taxon>
        <taxon>Spermatophyta</taxon>
        <taxon>Magnoliopsida</taxon>
        <taxon>eudicotyledons</taxon>
        <taxon>Gunneridae</taxon>
        <taxon>Pentapetalae</taxon>
        <taxon>asterids</taxon>
        <taxon>Cornales</taxon>
        <taxon>Nyssaceae</taxon>
        <taxon>Nyssa</taxon>
    </lineage>
</organism>
<evidence type="ECO:0000313" key="3">
    <source>
        <dbReference type="Proteomes" id="UP000325577"/>
    </source>
</evidence>
<reference evidence="2 3" key="1">
    <citation type="submission" date="2019-09" db="EMBL/GenBank/DDBJ databases">
        <title>A chromosome-level genome assembly of the Chinese tupelo Nyssa sinensis.</title>
        <authorList>
            <person name="Yang X."/>
            <person name="Kang M."/>
            <person name="Yang Y."/>
            <person name="Xiong H."/>
            <person name="Wang M."/>
            <person name="Zhang Z."/>
            <person name="Wang Z."/>
            <person name="Wu H."/>
            <person name="Ma T."/>
            <person name="Liu J."/>
            <person name="Xi Z."/>
        </authorList>
    </citation>
    <scope>NUCLEOTIDE SEQUENCE [LARGE SCALE GENOMIC DNA]</scope>
    <source>
        <strain evidence="2">J267</strain>
        <tissue evidence="2">Leaf</tissue>
    </source>
</reference>
<dbReference type="Proteomes" id="UP000325577">
    <property type="component" value="Linkage Group LG3"/>
</dbReference>